<gene>
    <name evidence="1" type="ORF">EV197_3341</name>
</gene>
<sequence length="182" mass="21540">MRIQLVTFIVFSLLLSCNDTKQVSKDPNSDVNIDPSLVKVLDDYIKEHPIKVKYGEKLNEFYKEGFSHPSYHIYFDKKEKDTLFTITIFPQLHTFELEERKGNIEGESYIFKLYPKGFFTYKKTNPIIVFDEKSIANKFYNREVLHSISDTLITTSIENVRNYKPYSWIYKIKNGKIADRIK</sequence>
<organism evidence="1 2">
    <name type="scientific">Aquimarina brevivitae</name>
    <dbReference type="NCBI Taxonomy" id="323412"/>
    <lineage>
        <taxon>Bacteria</taxon>
        <taxon>Pseudomonadati</taxon>
        <taxon>Bacteroidota</taxon>
        <taxon>Flavobacteriia</taxon>
        <taxon>Flavobacteriales</taxon>
        <taxon>Flavobacteriaceae</taxon>
        <taxon>Aquimarina</taxon>
    </lineage>
</organism>
<keyword evidence="2" id="KW-1185">Reference proteome</keyword>
<reference evidence="1 2" key="1">
    <citation type="submission" date="2019-02" db="EMBL/GenBank/DDBJ databases">
        <title>Genomic Encyclopedia of Type Strains, Phase IV (KMG-IV): sequencing the most valuable type-strain genomes for metagenomic binning, comparative biology and taxonomic classification.</title>
        <authorList>
            <person name="Goeker M."/>
        </authorList>
    </citation>
    <scope>NUCLEOTIDE SEQUENCE [LARGE SCALE GENOMIC DNA]</scope>
    <source>
        <strain evidence="1 2">DSM 17196</strain>
    </source>
</reference>
<evidence type="ECO:0008006" key="3">
    <source>
        <dbReference type="Google" id="ProtNLM"/>
    </source>
</evidence>
<proteinExistence type="predicted"/>
<dbReference type="OrthoDB" id="1162836at2"/>
<name>A0A4Q7NTU3_9FLAO</name>
<dbReference type="Proteomes" id="UP000292262">
    <property type="component" value="Unassembled WGS sequence"/>
</dbReference>
<evidence type="ECO:0000313" key="2">
    <source>
        <dbReference type="Proteomes" id="UP000292262"/>
    </source>
</evidence>
<protein>
    <recommendedName>
        <fullName evidence="3">Lipoprotein</fullName>
    </recommendedName>
</protein>
<evidence type="ECO:0000313" key="1">
    <source>
        <dbReference type="EMBL" id="RZS90547.1"/>
    </source>
</evidence>
<accession>A0A4Q7NTU3</accession>
<dbReference type="AlphaFoldDB" id="A0A4Q7NTU3"/>
<dbReference type="RefSeq" id="WP_130287845.1">
    <property type="nucleotide sequence ID" value="NZ_SGXE01000007.1"/>
</dbReference>
<comment type="caution">
    <text evidence="1">The sequence shown here is derived from an EMBL/GenBank/DDBJ whole genome shotgun (WGS) entry which is preliminary data.</text>
</comment>
<dbReference type="EMBL" id="SGXE01000007">
    <property type="protein sequence ID" value="RZS90547.1"/>
    <property type="molecule type" value="Genomic_DNA"/>
</dbReference>
<dbReference type="PROSITE" id="PS51257">
    <property type="entry name" value="PROKAR_LIPOPROTEIN"/>
    <property type="match status" value="1"/>
</dbReference>